<feature type="transmembrane region" description="Helical" evidence="7">
    <location>
        <begin position="12"/>
        <end position="41"/>
    </location>
</feature>
<feature type="transmembrane region" description="Helical" evidence="7">
    <location>
        <begin position="53"/>
        <end position="71"/>
    </location>
</feature>
<evidence type="ECO:0008006" key="10">
    <source>
        <dbReference type="Google" id="ProtNLM"/>
    </source>
</evidence>
<keyword evidence="9" id="KW-1185">Reference proteome</keyword>
<dbReference type="GO" id="GO:0005886">
    <property type="term" value="C:plasma membrane"/>
    <property type="evidence" value="ECO:0007669"/>
    <property type="project" value="UniProtKB-SubCell"/>
</dbReference>
<dbReference type="EMBL" id="MVDE01000040">
    <property type="protein sequence ID" value="PKQ61897.1"/>
    <property type="molecule type" value="Genomic_DNA"/>
</dbReference>
<comment type="caution">
    <text evidence="8">The sequence shown here is derived from an EMBL/GenBank/DDBJ whole genome shotgun (WGS) entry which is preliminary data.</text>
</comment>
<feature type="transmembrane region" description="Helical" evidence="7">
    <location>
        <begin position="107"/>
        <end position="128"/>
    </location>
</feature>
<keyword evidence="6 7" id="KW-0472">Membrane</keyword>
<dbReference type="InterPro" id="IPR018383">
    <property type="entry name" value="UPF0324_pro"/>
</dbReference>
<accession>A0A2N3HV34</accession>
<dbReference type="Proteomes" id="UP000233618">
    <property type="component" value="Unassembled WGS sequence"/>
</dbReference>
<evidence type="ECO:0000256" key="2">
    <source>
        <dbReference type="ARBA" id="ARBA00007977"/>
    </source>
</evidence>
<evidence type="ECO:0000256" key="3">
    <source>
        <dbReference type="ARBA" id="ARBA00022475"/>
    </source>
</evidence>
<sequence>MYQFSKKTSYLFFIGIALCFMPGFSPATALITGLFFSMFGIKTARFTKYTSSVLQASIILMGFGMNLTLVIEASKSGFGFTAMSVISTISIGLLLGKLFKVEKVTSILIAAGTAICGGSAIAAVAPVINAKNKQVLFAMAVVFVLNSVALILFPIIGHYFEMSQETFGFWSAIAIHDTSSVVGASSAYGEKALEIATTVKLTRALWIIPVSIVFAIFNKNTESGKIKIPWFIGVFVLAIITAHLVPQWQDGFAILNWLGKKGMIIALLFIGSSISVSEIRETGSNTFIMGILLWIFIGTTSLYLLLTHV</sequence>
<evidence type="ECO:0000256" key="4">
    <source>
        <dbReference type="ARBA" id="ARBA00022692"/>
    </source>
</evidence>
<organism evidence="8 9">
    <name type="scientific">Labilibaculum manganireducens</name>
    <dbReference type="NCBI Taxonomy" id="1940525"/>
    <lineage>
        <taxon>Bacteria</taxon>
        <taxon>Pseudomonadati</taxon>
        <taxon>Bacteroidota</taxon>
        <taxon>Bacteroidia</taxon>
        <taxon>Marinilabiliales</taxon>
        <taxon>Marinifilaceae</taxon>
        <taxon>Labilibaculum</taxon>
    </lineage>
</organism>
<keyword evidence="4 7" id="KW-0812">Transmembrane</keyword>
<feature type="transmembrane region" description="Helical" evidence="7">
    <location>
        <begin position="77"/>
        <end position="95"/>
    </location>
</feature>
<feature type="transmembrane region" description="Helical" evidence="7">
    <location>
        <begin position="254"/>
        <end position="274"/>
    </location>
</feature>
<feature type="transmembrane region" description="Helical" evidence="7">
    <location>
        <begin position="167"/>
        <end position="189"/>
    </location>
</feature>
<dbReference type="AlphaFoldDB" id="A0A2N3HV34"/>
<comment type="similarity">
    <text evidence="2">Belongs to the UPF0324 family.</text>
</comment>
<name>A0A2N3HV34_9BACT</name>
<dbReference type="PANTHER" id="PTHR30106:SF1">
    <property type="entry name" value="UPF0324 MEMBRANE PROTEIN FN0533"/>
    <property type="match status" value="1"/>
</dbReference>
<comment type="subcellular location">
    <subcellularLocation>
        <location evidence="1">Cell membrane</location>
        <topology evidence="1">Multi-pass membrane protein</topology>
    </subcellularLocation>
</comment>
<feature type="transmembrane region" description="Helical" evidence="7">
    <location>
        <begin position="230"/>
        <end position="248"/>
    </location>
</feature>
<dbReference type="PANTHER" id="PTHR30106">
    <property type="entry name" value="INNER MEMBRANE PROTEIN YEIH-RELATED"/>
    <property type="match status" value="1"/>
</dbReference>
<reference evidence="8 9" key="1">
    <citation type="journal article" date="2017" name="Front. Microbiol.">
        <title>Labilibaculum manganireducens gen. nov., sp. nov. and Labilibaculum filiforme sp. nov., Novel Bacteroidetes Isolated from Subsurface Sediments of the Baltic Sea.</title>
        <authorList>
            <person name="Vandieken V."/>
            <person name="Marshall I.P."/>
            <person name="Niemann H."/>
            <person name="Engelen B."/>
            <person name="Cypionka H."/>
        </authorList>
    </citation>
    <scope>NUCLEOTIDE SEQUENCE [LARGE SCALE GENOMIC DNA]</scope>
    <source>
        <strain evidence="8 9">59.10-2M</strain>
    </source>
</reference>
<feature type="transmembrane region" description="Helical" evidence="7">
    <location>
        <begin position="286"/>
        <end position="306"/>
    </location>
</feature>
<evidence type="ECO:0000313" key="8">
    <source>
        <dbReference type="EMBL" id="PKQ61897.1"/>
    </source>
</evidence>
<evidence type="ECO:0000256" key="1">
    <source>
        <dbReference type="ARBA" id="ARBA00004651"/>
    </source>
</evidence>
<dbReference type="Pfam" id="PF03601">
    <property type="entry name" value="Cons_hypoth698"/>
    <property type="match status" value="1"/>
</dbReference>
<keyword evidence="5 7" id="KW-1133">Transmembrane helix</keyword>
<feature type="transmembrane region" description="Helical" evidence="7">
    <location>
        <begin position="134"/>
        <end position="155"/>
    </location>
</feature>
<gene>
    <name evidence="8" type="ORF">BZG01_18365</name>
</gene>
<evidence type="ECO:0000256" key="5">
    <source>
        <dbReference type="ARBA" id="ARBA00022989"/>
    </source>
</evidence>
<keyword evidence="3" id="KW-1003">Cell membrane</keyword>
<proteinExistence type="inferred from homology"/>
<evidence type="ECO:0000256" key="6">
    <source>
        <dbReference type="ARBA" id="ARBA00023136"/>
    </source>
</evidence>
<feature type="transmembrane region" description="Helical" evidence="7">
    <location>
        <begin position="201"/>
        <end position="218"/>
    </location>
</feature>
<evidence type="ECO:0000313" key="9">
    <source>
        <dbReference type="Proteomes" id="UP000233618"/>
    </source>
</evidence>
<evidence type="ECO:0000256" key="7">
    <source>
        <dbReference type="SAM" id="Phobius"/>
    </source>
</evidence>
<protein>
    <recommendedName>
        <fullName evidence="10">Sulfate exporter family transporter</fullName>
    </recommendedName>
</protein>